<evidence type="ECO:0000313" key="2">
    <source>
        <dbReference type="EMBL" id="KAK9781847.1"/>
    </source>
</evidence>
<name>A0ABR2Y687_9PEZI</name>
<evidence type="ECO:0000313" key="3">
    <source>
        <dbReference type="Proteomes" id="UP001465668"/>
    </source>
</evidence>
<feature type="transmembrane region" description="Helical" evidence="1">
    <location>
        <begin position="152"/>
        <end position="176"/>
    </location>
</feature>
<proteinExistence type="predicted"/>
<keyword evidence="1" id="KW-0472">Membrane</keyword>
<comment type="caution">
    <text evidence="2">The sequence shown here is derived from an EMBL/GenBank/DDBJ whole genome shotgun (WGS) entry which is preliminary data.</text>
</comment>
<keyword evidence="3" id="KW-1185">Reference proteome</keyword>
<protein>
    <submittedName>
        <fullName evidence="2">Uncharacterized protein</fullName>
    </submittedName>
</protein>
<accession>A0ABR2Y687</accession>
<sequence>MRQPRQVGSALQGLAHSEPDRAASALLIVVTDTAAYHSTSVQQYGQSAAPLEAACVARLSNRQGRRMLPQTASRIRPPLSIGEQGEVARWPMSPVGWIGIWRRYEFNGSAMWSYVTIIIVVAIVNPGYYNIQISNERRIHQMSSLNRFCGPPLIYASLVLALWPRNWCVSPALALFELLEPTSPPSESVANLW</sequence>
<keyword evidence="1" id="KW-1133">Transmembrane helix</keyword>
<keyword evidence="1" id="KW-0812">Transmembrane</keyword>
<gene>
    <name evidence="2" type="ORF">SCAR479_01718</name>
</gene>
<organism evidence="2 3">
    <name type="scientific">Seiridium cardinale</name>
    <dbReference type="NCBI Taxonomy" id="138064"/>
    <lineage>
        <taxon>Eukaryota</taxon>
        <taxon>Fungi</taxon>
        <taxon>Dikarya</taxon>
        <taxon>Ascomycota</taxon>
        <taxon>Pezizomycotina</taxon>
        <taxon>Sordariomycetes</taxon>
        <taxon>Xylariomycetidae</taxon>
        <taxon>Amphisphaeriales</taxon>
        <taxon>Sporocadaceae</taxon>
        <taxon>Seiridium</taxon>
    </lineage>
</organism>
<dbReference type="Proteomes" id="UP001465668">
    <property type="component" value="Unassembled WGS sequence"/>
</dbReference>
<reference evidence="2 3" key="1">
    <citation type="submission" date="2024-02" db="EMBL/GenBank/DDBJ databases">
        <title>First draft genome assembly of two strains of Seiridium cardinale.</title>
        <authorList>
            <person name="Emiliani G."/>
            <person name="Scali E."/>
        </authorList>
    </citation>
    <scope>NUCLEOTIDE SEQUENCE [LARGE SCALE GENOMIC DNA]</scope>
    <source>
        <strain evidence="2 3">BM-138-000479</strain>
    </source>
</reference>
<feature type="transmembrane region" description="Helical" evidence="1">
    <location>
        <begin position="111"/>
        <end position="131"/>
    </location>
</feature>
<evidence type="ECO:0000256" key="1">
    <source>
        <dbReference type="SAM" id="Phobius"/>
    </source>
</evidence>
<dbReference type="EMBL" id="JARVKM010000003">
    <property type="protein sequence ID" value="KAK9781847.1"/>
    <property type="molecule type" value="Genomic_DNA"/>
</dbReference>